<evidence type="ECO:0000313" key="1">
    <source>
        <dbReference type="EMBL" id="EMO38954.1"/>
    </source>
</evidence>
<reference evidence="1 2" key="1">
    <citation type="submission" date="2013-01" db="EMBL/GenBank/DDBJ databases">
        <authorList>
            <person name="Harkins D.M."/>
            <person name="Durkin A.S."/>
            <person name="Brinkac L.M."/>
            <person name="Haft D.H."/>
            <person name="Selengut J.D."/>
            <person name="Sanka R."/>
            <person name="DePew J."/>
            <person name="Purushe J."/>
            <person name="Matthias M.A."/>
            <person name="Vinetz J.M."/>
            <person name="Sutton G.G."/>
            <person name="Nierman W.C."/>
            <person name="Fouts D.E."/>
        </authorList>
    </citation>
    <scope>NUCLEOTIDE SEQUENCE [LARGE SCALE GENOMIC DNA]</scope>
    <source>
        <strain evidence="1 2">ZUN142</strain>
    </source>
</reference>
<protein>
    <submittedName>
        <fullName evidence="1">Uncharacterized protein</fullName>
    </submittedName>
</protein>
<evidence type="ECO:0000313" key="2">
    <source>
        <dbReference type="Proteomes" id="UP000012153"/>
    </source>
</evidence>
<dbReference type="AlphaFoldDB" id="M6UCZ3"/>
<dbReference type="EMBL" id="AHOP02000062">
    <property type="protein sequence ID" value="EMO38954.1"/>
    <property type="molecule type" value="Genomic_DNA"/>
</dbReference>
<dbReference type="Proteomes" id="UP000012153">
    <property type="component" value="Unassembled WGS sequence"/>
</dbReference>
<accession>M6UCZ3</accession>
<gene>
    <name evidence="1" type="ORF">LEP1GSC186_0226</name>
</gene>
<sequence>MRFCLSSHILRIPGAKENRICIEVCGTGSRKFYLFVITQKFYNRELDIFHSNRIL</sequence>
<comment type="caution">
    <text evidence="1">The sequence shown here is derived from an EMBL/GenBank/DDBJ whole genome shotgun (WGS) entry which is preliminary data.</text>
</comment>
<proteinExistence type="predicted"/>
<organism evidence="1 2">
    <name type="scientific">Leptospira noguchii serovar Autumnalis str. ZUN142</name>
    <dbReference type="NCBI Taxonomy" id="1085540"/>
    <lineage>
        <taxon>Bacteria</taxon>
        <taxon>Pseudomonadati</taxon>
        <taxon>Spirochaetota</taxon>
        <taxon>Spirochaetia</taxon>
        <taxon>Leptospirales</taxon>
        <taxon>Leptospiraceae</taxon>
        <taxon>Leptospira</taxon>
    </lineage>
</organism>
<name>M6UCZ3_9LEPT</name>